<organism evidence="3">
    <name type="scientific">Candidatus Fermentithermobacillus carboniphilus</name>
    <dbReference type="NCBI Taxonomy" id="3085328"/>
    <lineage>
        <taxon>Bacteria</taxon>
        <taxon>Bacillati</taxon>
        <taxon>Bacillota</taxon>
        <taxon>Candidatus Fermentithermobacillia</taxon>
        <taxon>Candidatus Fermentithermobacillales</taxon>
        <taxon>Candidatus Fermentithermobacillaceae</taxon>
        <taxon>Candidatus Fermentithermobacillus</taxon>
    </lineage>
</organism>
<evidence type="ECO:0000259" key="2">
    <source>
        <dbReference type="Pfam" id="PF20539"/>
    </source>
</evidence>
<name>A0AAT9LDC8_9FIRM</name>
<dbReference type="AlphaFoldDB" id="A0AAT9LDC8"/>
<evidence type="ECO:0000256" key="1">
    <source>
        <dbReference type="SAM" id="Phobius"/>
    </source>
</evidence>
<reference evidence="3" key="1">
    <citation type="submission" date="2020-10" db="EMBL/GenBank/DDBJ databases">
        <authorList>
            <person name="Kadnikov V."/>
            <person name="Beletsky A.V."/>
            <person name="Mardanov A.V."/>
            <person name="Karnachuk O.V."/>
            <person name="Ravin N.V."/>
        </authorList>
    </citation>
    <scope>NUCLEOTIDE SEQUENCE</scope>
    <source>
        <strain evidence="3">Bu02</strain>
    </source>
</reference>
<keyword evidence="1" id="KW-0812">Transmembrane</keyword>
<dbReference type="InterPro" id="IPR046642">
    <property type="entry name" value="DUF6754"/>
</dbReference>
<proteinExistence type="predicted"/>
<dbReference type="EMBL" id="CP062796">
    <property type="protein sequence ID" value="QUL99055.1"/>
    <property type="molecule type" value="Genomic_DNA"/>
</dbReference>
<protein>
    <recommendedName>
        <fullName evidence="2">DUF6754 domain-containing protein</fullName>
    </recommendedName>
</protein>
<dbReference type="KEGG" id="fcz:IMF26_03015"/>
<feature type="domain" description="DUF6754" evidence="2">
    <location>
        <begin position="2"/>
        <end position="250"/>
    </location>
</feature>
<reference evidence="3" key="2">
    <citation type="journal article" date="2023" name="Biology">
        <title>Prokaryotic Life Associated with Coal-Fire Gas Vents Revealed by Metagenomics.</title>
        <authorList>
            <person name="Kadnikov V.V."/>
            <person name="Mardanov A.V."/>
            <person name="Beletsky A.V."/>
            <person name="Karnachuk O.V."/>
            <person name="Ravin N.V."/>
        </authorList>
    </citation>
    <scope>NUCLEOTIDE SEQUENCE</scope>
    <source>
        <strain evidence="3">Bu02</strain>
    </source>
</reference>
<sequence>MFVAKRIFDLFALLVSCGLIGWSISLAVRGKKIDIRPIAGFEAMDEAIGRAAEMGKPLHFTPGFGGLVAATFAGLEALGYIAKKAAEYDVRLIVTVSQPETYAVTEQVERQAYLEAGKPESFRPEDCRFISPDQWAYASGVVGVLNREKVASNIMIGQFAAEALILAEAGNTVGAVQIAGTTNAYQIPFFVVACDYVILGDEMFAAGAHFAKNQVHLGSLRGEDLVKVICIGLIVVGAILTTFGNKTLSDLMAK</sequence>
<gene>
    <name evidence="3" type="ORF">IMF26_03015</name>
</gene>
<feature type="transmembrane region" description="Helical" evidence="1">
    <location>
        <begin position="225"/>
        <end position="244"/>
    </location>
</feature>
<keyword evidence="1" id="KW-1133">Transmembrane helix</keyword>
<accession>A0AAT9LDC8</accession>
<dbReference type="Pfam" id="PF20539">
    <property type="entry name" value="DUF6754"/>
    <property type="match status" value="1"/>
</dbReference>
<keyword evidence="1" id="KW-0472">Membrane</keyword>
<evidence type="ECO:0000313" key="3">
    <source>
        <dbReference type="EMBL" id="QUL99055.1"/>
    </source>
</evidence>